<dbReference type="SUPFAM" id="SSF52833">
    <property type="entry name" value="Thioredoxin-like"/>
    <property type="match status" value="1"/>
</dbReference>
<evidence type="ECO:0000259" key="1">
    <source>
        <dbReference type="Pfam" id="PF00085"/>
    </source>
</evidence>
<dbReference type="Gene3D" id="3.40.30.10">
    <property type="entry name" value="Glutaredoxin"/>
    <property type="match status" value="1"/>
</dbReference>
<dbReference type="InterPro" id="IPR036249">
    <property type="entry name" value="Thioredoxin-like_sf"/>
</dbReference>
<dbReference type="Proteomes" id="UP000001954">
    <property type="component" value="Segment"/>
</dbReference>
<reference evidence="2 3" key="1">
    <citation type="journal article" date="2005" name="Regul. Toxicol. Pharmacol.">
        <title>Bacteriophage P100 for control of Listeria monocytogenes in foods: genome sequence, bioinformatic analyses, oral toxicity study, and application.</title>
        <authorList>
            <person name="Carlton R.M."/>
            <person name="Noordman W.H."/>
            <person name="Biswas B."/>
            <person name="de Meester E.D."/>
            <person name="Loessner M.J."/>
        </authorList>
    </citation>
    <scope>NUCLEOTIDE SEQUENCE</scope>
</reference>
<evidence type="ECO:0000313" key="3">
    <source>
        <dbReference type="Proteomes" id="UP000001954"/>
    </source>
</evidence>
<feature type="domain" description="Thioredoxin" evidence="1">
    <location>
        <begin position="7"/>
        <end position="94"/>
    </location>
</feature>
<dbReference type="Pfam" id="PF00085">
    <property type="entry name" value="Thioredoxin"/>
    <property type="match status" value="1"/>
</dbReference>
<dbReference type="KEGG" id="vg:3783550"/>
<keyword evidence="3" id="KW-1185">Reference proteome</keyword>
<evidence type="ECO:0000313" key="2">
    <source>
        <dbReference type="EMBL" id="AAY53363.1"/>
    </source>
</evidence>
<organism evidence="2 3">
    <name type="scientific">Listeria phage P100</name>
    <dbReference type="NCBI Taxonomy" id="2908172"/>
    <lineage>
        <taxon>Viruses</taxon>
        <taxon>Duplodnaviria</taxon>
        <taxon>Heunggongvirae</taxon>
        <taxon>Uroviricota</taxon>
        <taxon>Caudoviricetes</taxon>
        <taxon>Herelleviridae</taxon>
        <taxon>Jasinskavirinae</taxon>
        <taxon>Pecentumvirus</taxon>
        <taxon>Pecentumvirus P100</taxon>
    </lineage>
</organism>
<name>Q30L85_9CAUD</name>
<accession>Q30L85</accession>
<protein>
    <submittedName>
        <fullName evidence="2">Gp60</fullName>
    </submittedName>
</protein>
<sequence>MHSVEVEKKEQLADIVSQDKVVLKFYKDNCSPCKIVGMSIEEASSNIKEDITIANVKLETLGEEVFFDFGIKGTPTLLLVEKGIEKKRHSGFISPDDSKSLLNKRGLGFSFFVDIYKFIWYSNSNRGEVKKMTKKNIKITSKTEVKNSSVEAGDIFYIEGVSKGLTNLSGLYIVTFDFHATEESLSRYALVSLETGMLNTISINQFSLEEKIGCIVKVNNIEIVANTKEV</sequence>
<dbReference type="InterPro" id="IPR013766">
    <property type="entry name" value="Thioredoxin_domain"/>
</dbReference>
<dbReference type="EMBL" id="DQ004855">
    <property type="protein sequence ID" value="AAY53363.1"/>
    <property type="molecule type" value="Genomic_DNA"/>
</dbReference>
<dbReference type="CDD" id="cd02947">
    <property type="entry name" value="TRX_family"/>
    <property type="match status" value="1"/>
</dbReference>
<dbReference type="GeneID" id="3783550"/>
<dbReference type="RefSeq" id="YP_406436.1">
    <property type="nucleotide sequence ID" value="NC_007610.1"/>
</dbReference>
<proteinExistence type="predicted"/>